<reference evidence="3 4" key="1">
    <citation type="submission" date="2015-09" db="EMBL/GenBank/DDBJ databases">
        <title>Genome sequencing project for genomic taxonomy and phylogenomics of Bacillus-like bacteria.</title>
        <authorList>
            <person name="Liu B."/>
            <person name="Wang J."/>
            <person name="Zhu Y."/>
            <person name="Liu G."/>
            <person name="Chen Q."/>
            <person name="Chen Z."/>
            <person name="Lan J."/>
            <person name="Che J."/>
            <person name="Ge C."/>
            <person name="Shi H."/>
            <person name="Pan Z."/>
            <person name="Liu X."/>
        </authorList>
    </citation>
    <scope>NUCLEOTIDE SEQUENCE [LARGE SCALE GENOMIC DNA]</scope>
    <source>
        <strain evidence="3 4">LMG 18435</strain>
    </source>
</reference>
<dbReference type="RefSeq" id="WP_055741558.1">
    <property type="nucleotide sequence ID" value="NZ_JAAIWL010000004.1"/>
</dbReference>
<dbReference type="OrthoDB" id="9764267at2"/>
<dbReference type="InterPro" id="IPR010187">
    <property type="entry name" value="Various_sel_PB"/>
</dbReference>
<evidence type="ECO:0000313" key="4">
    <source>
        <dbReference type="Proteomes" id="UP000051888"/>
    </source>
</evidence>
<evidence type="ECO:0000256" key="2">
    <source>
        <dbReference type="ARBA" id="ARBA00023002"/>
    </source>
</evidence>
<dbReference type="PATRIC" id="fig|157838.3.peg.4384"/>
<keyword evidence="1" id="KW-0712">Selenocysteine</keyword>
<keyword evidence="2" id="KW-0560">Oxidoreductase</keyword>
<evidence type="ECO:0000256" key="1">
    <source>
        <dbReference type="ARBA" id="ARBA00022933"/>
    </source>
</evidence>
<accession>A0A0Q3WTP2</accession>
<dbReference type="InterPro" id="IPR048083">
    <property type="entry name" value="GrdB-like"/>
</dbReference>
<dbReference type="NCBIfam" id="NF041545">
    <property type="entry name" value="GrdB_like_no_Se"/>
    <property type="match status" value="1"/>
</dbReference>
<comment type="caution">
    <text evidence="3">The sequence shown here is derived from an EMBL/GenBank/DDBJ whole genome shotgun (WGS) entry which is preliminary data.</text>
</comment>
<dbReference type="GO" id="GO:0050485">
    <property type="term" value="F:oxidoreductase activity, acting on X-H and Y-H to form an X-Y bond, with a disulfide as acceptor"/>
    <property type="evidence" value="ECO:0007669"/>
    <property type="project" value="InterPro"/>
</dbReference>
<protein>
    <submittedName>
        <fullName evidence="3">Glycine/betaine/sarcosine/D-proline reductase family selenoprotein B</fullName>
    </submittedName>
</protein>
<organism evidence="3 4">
    <name type="scientific">Heyndrickxia shackletonii</name>
    <dbReference type="NCBI Taxonomy" id="157838"/>
    <lineage>
        <taxon>Bacteria</taxon>
        <taxon>Bacillati</taxon>
        <taxon>Bacillota</taxon>
        <taxon>Bacilli</taxon>
        <taxon>Bacillales</taxon>
        <taxon>Bacillaceae</taxon>
        <taxon>Heyndrickxia</taxon>
    </lineage>
</organism>
<name>A0A0Q3WTP2_9BACI</name>
<dbReference type="NCBIfam" id="TIGR01918">
    <property type="entry name" value="various_sel_PB"/>
    <property type="match status" value="1"/>
</dbReference>
<dbReference type="Pfam" id="PF07355">
    <property type="entry name" value="GRDB"/>
    <property type="match status" value="1"/>
</dbReference>
<dbReference type="AlphaFoldDB" id="A0A0Q3WTP2"/>
<dbReference type="STRING" id="157838.AN964_19860"/>
<sequence>MRKIILVLNHVQAGFGSDENAMLQPGGKKSAIGPGKTLEPFLAELDAKIIATLYCGDQYFASSPLEVQKKFVGFAKKFEADAVLCGPAMHYPLFGEMCGSLAKAFNEQGIPAIAAMSLENPATEKYSKDFPVEKMPKKGGIGLNDSLQNMAKLVVEKANDHDTKELEEKICF</sequence>
<dbReference type="Proteomes" id="UP000051888">
    <property type="component" value="Unassembled WGS sequence"/>
</dbReference>
<evidence type="ECO:0000313" key="3">
    <source>
        <dbReference type="EMBL" id="KQL51252.1"/>
    </source>
</evidence>
<proteinExistence type="predicted"/>
<keyword evidence="4" id="KW-1185">Reference proteome</keyword>
<dbReference type="EMBL" id="LJJC01000006">
    <property type="protein sequence ID" value="KQL51252.1"/>
    <property type="molecule type" value="Genomic_DNA"/>
</dbReference>
<gene>
    <name evidence="3" type="ORF">AN964_19860</name>
</gene>